<reference evidence="3 4" key="1">
    <citation type="submission" date="2018-03" db="EMBL/GenBank/DDBJ databases">
        <title>Alkalicoccus saliphilus sp. nov., isolated from a mineral pool.</title>
        <authorList>
            <person name="Zhao B."/>
        </authorList>
    </citation>
    <scope>NUCLEOTIDE SEQUENCE [LARGE SCALE GENOMIC DNA]</scope>
    <source>
        <strain evidence="3 4">6AG</strain>
    </source>
</reference>
<dbReference type="RefSeq" id="WP_107583381.1">
    <property type="nucleotide sequence ID" value="NZ_PZJJ01000002.1"/>
</dbReference>
<dbReference type="PROSITE" id="PS50206">
    <property type="entry name" value="RHODANESE_3"/>
    <property type="match status" value="1"/>
</dbReference>
<dbReference type="PANTHER" id="PTHR33279">
    <property type="entry name" value="SULFUR CARRIER PROTEIN YEDF-RELATED"/>
    <property type="match status" value="1"/>
</dbReference>
<dbReference type="InterPro" id="IPR036873">
    <property type="entry name" value="Rhodanese-like_dom_sf"/>
</dbReference>
<dbReference type="CDD" id="cd00158">
    <property type="entry name" value="RHOD"/>
    <property type="match status" value="1"/>
</dbReference>
<dbReference type="CDD" id="cd00291">
    <property type="entry name" value="SirA_YedF_YeeD"/>
    <property type="match status" value="1"/>
</dbReference>
<dbReference type="GO" id="GO:0004792">
    <property type="term" value="F:thiosulfate-cyanide sulfurtransferase activity"/>
    <property type="evidence" value="ECO:0007669"/>
    <property type="project" value="InterPro"/>
</dbReference>
<dbReference type="InterPro" id="IPR001763">
    <property type="entry name" value="Rhodanese-like_dom"/>
</dbReference>
<gene>
    <name evidence="3" type="ORF">C6Y45_02145</name>
</gene>
<dbReference type="PROSITE" id="PS00380">
    <property type="entry name" value="RHODANESE_1"/>
    <property type="match status" value="1"/>
</dbReference>
<evidence type="ECO:0000256" key="1">
    <source>
        <dbReference type="ARBA" id="ARBA00008984"/>
    </source>
</evidence>
<dbReference type="PANTHER" id="PTHR33279:SF6">
    <property type="entry name" value="SULFUR CARRIER PROTEIN YEDF-RELATED"/>
    <property type="match status" value="1"/>
</dbReference>
<dbReference type="SUPFAM" id="SSF64307">
    <property type="entry name" value="SirA-like"/>
    <property type="match status" value="1"/>
</dbReference>
<dbReference type="SUPFAM" id="SSF52821">
    <property type="entry name" value="Rhodanese/Cell cycle control phosphatase"/>
    <property type="match status" value="1"/>
</dbReference>
<comment type="similarity">
    <text evidence="1">Belongs to the sulfur carrier protein TusA family.</text>
</comment>
<dbReference type="SMART" id="SM00450">
    <property type="entry name" value="RHOD"/>
    <property type="match status" value="1"/>
</dbReference>
<evidence type="ECO:0000313" key="3">
    <source>
        <dbReference type="EMBL" id="PTL40203.1"/>
    </source>
</evidence>
<evidence type="ECO:0000313" key="4">
    <source>
        <dbReference type="Proteomes" id="UP000240509"/>
    </source>
</evidence>
<dbReference type="OrthoDB" id="9796234at2"/>
<dbReference type="Gene3D" id="3.30.110.40">
    <property type="entry name" value="TusA-like domain"/>
    <property type="match status" value="1"/>
</dbReference>
<feature type="domain" description="Rhodanese" evidence="2">
    <location>
        <begin position="100"/>
        <end position="185"/>
    </location>
</feature>
<dbReference type="Pfam" id="PF00581">
    <property type="entry name" value="Rhodanese"/>
    <property type="match status" value="1"/>
</dbReference>
<name>A0A2T4U9X1_9BACI</name>
<dbReference type="InterPro" id="IPR001307">
    <property type="entry name" value="Thiosulphate_STrfase_CS"/>
</dbReference>
<proteinExistence type="inferred from homology"/>
<sequence>MNITVNEHLDAKGLACPMPIVKTKKAIGALEPGQVIEIQATDKGSTADLEAWAKKSGHQYIGTSEKEGVLYHYVRKSTGEESEEKTFPHVIDNSELQKKLDGDVQILDVRESAEYAFSHIPGAVSVPLGELDQRINELDKNKETYVVCRTGNRSDMASQKLADNEFTNVKNVVPGMSDWNGPTESNK</sequence>
<dbReference type="AlphaFoldDB" id="A0A2T4U9X1"/>
<keyword evidence="4" id="KW-1185">Reference proteome</keyword>
<dbReference type="InterPro" id="IPR036868">
    <property type="entry name" value="TusA-like_sf"/>
</dbReference>
<dbReference type="EMBL" id="PZJJ01000002">
    <property type="protein sequence ID" value="PTL40203.1"/>
    <property type="molecule type" value="Genomic_DNA"/>
</dbReference>
<dbReference type="Pfam" id="PF01206">
    <property type="entry name" value="TusA"/>
    <property type="match status" value="1"/>
</dbReference>
<dbReference type="Gene3D" id="3.40.250.10">
    <property type="entry name" value="Rhodanese-like domain"/>
    <property type="match status" value="1"/>
</dbReference>
<dbReference type="InterPro" id="IPR001455">
    <property type="entry name" value="TusA-like"/>
</dbReference>
<comment type="caution">
    <text evidence="3">The sequence shown here is derived from an EMBL/GenBank/DDBJ whole genome shotgun (WGS) entry which is preliminary data.</text>
</comment>
<organism evidence="3 4">
    <name type="scientific">Alkalicoccus saliphilus</name>
    <dbReference type="NCBI Taxonomy" id="200989"/>
    <lineage>
        <taxon>Bacteria</taxon>
        <taxon>Bacillati</taxon>
        <taxon>Bacillota</taxon>
        <taxon>Bacilli</taxon>
        <taxon>Bacillales</taxon>
        <taxon>Bacillaceae</taxon>
        <taxon>Alkalicoccus</taxon>
    </lineage>
</organism>
<dbReference type="PROSITE" id="PS01148">
    <property type="entry name" value="UPF0033"/>
    <property type="match status" value="1"/>
</dbReference>
<protein>
    <recommendedName>
        <fullName evidence="2">Rhodanese domain-containing protein</fullName>
    </recommendedName>
</protein>
<dbReference type="Proteomes" id="UP000240509">
    <property type="component" value="Unassembled WGS sequence"/>
</dbReference>
<evidence type="ECO:0000259" key="2">
    <source>
        <dbReference type="PROSITE" id="PS50206"/>
    </source>
</evidence>
<accession>A0A2T4U9X1</accession>